<proteinExistence type="predicted"/>
<protein>
    <submittedName>
        <fullName evidence="7">DMSO/TMAO reductase YedYZ, heme-binding membrane subunit</fullName>
    </submittedName>
</protein>
<dbReference type="AlphaFoldDB" id="A0A1H0Q0Z9"/>
<evidence type="ECO:0000256" key="4">
    <source>
        <dbReference type="ARBA" id="ARBA00023136"/>
    </source>
</evidence>
<evidence type="ECO:0000259" key="6">
    <source>
        <dbReference type="Pfam" id="PF01794"/>
    </source>
</evidence>
<reference evidence="7 8" key="1">
    <citation type="submission" date="2016-10" db="EMBL/GenBank/DDBJ databases">
        <authorList>
            <person name="de Groot N.N."/>
        </authorList>
    </citation>
    <scope>NUCLEOTIDE SEQUENCE [LARGE SCALE GENOMIC DNA]</scope>
    <source>
        <strain evidence="7 8">DSM 12272</strain>
    </source>
</reference>
<name>A0A1H0Q0Z9_9CLOT</name>
<feature type="transmembrane region" description="Helical" evidence="5">
    <location>
        <begin position="28"/>
        <end position="45"/>
    </location>
</feature>
<gene>
    <name evidence="7" type="ORF">SAMN04488529_102147</name>
</gene>
<keyword evidence="8" id="KW-1185">Reference proteome</keyword>
<evidence type="ECO:0000256" key="1">
    <source>
        <dbReference type="ARBA" id="ARBA00004141"/>
    </source>
</evidence>
<evidence type="ECO:0000256" key="3">
    <source>
        <dbReference type="ARBA" id="ARBA00022989"/>
    </source>
</evidence>
<feature type="transmembrane region" description="Helical" evidence="5">
    <location>
        <begin position="129"/>
        <end position="151"/>
    </location>
</feature>
<dbReference type="Proteomes" id="UP000198597">
    <property type="component" value="Unassembled WGS sequence"/>
</dbReference>
<feature type="transmembrane region" description="Helical" evidence="5">
    <location>
        <begin position="65"/>
        <end position="83"/>
    </location>
</feature>
<evidence type="ECO:0000313" key="7">
    <source>
        <dbReference type="EMBL" id="SDP10740.1"/>
    </source>
</evidence>
<feature type="transmembrane region" description="Helical" evidence="5">
    <location>
        <begin position="95"/>
        <end position="117"/>
    </location>
</feature>
<accession>A0A1H0Q0Z9</accession>
<keyword evidence="3 5" id="KW-1133">Transmembrane helix</keyword>
<dbReference type="RefSeq" id="WP_089966841.1">
    <property type="nucleotide sequence ID" value="NZ_FNJM01000002.1"/>
</dbReference>
<dbReference type="Pfam" id="PF01794">
    <property type="entry name" value="Ferric_reduct"/>
    <property type="match status" value="1"/>
</dbReference>
<organism evidence="7 8">
    <name type="scientific">Clostridium gasigenes</name>
    <dbReference type="NCBI Taxonomy" id="94869"/>
    <lineage>
        <taxon>Bacteria</taxon>
        <taxon>Bacillati</taxon>
        <taxon>Bacillota</taxon>
        <taxon>Clostridia</taxon>
        <taxon>Eubacteriales</taxon>
        <taxon>Clostridiaceae</taxon>
        <taxon>Clostridium</taxon>
    </lineage>
</organism>
<dbReference type="InterPro" id="IPR013130">
    <property type="entry name" value="Fe3_Rdtase_TM_dom"/>
</dbReference>
<evidence type="ECO:0000313" key="8">
    <source>
        <dbReference type="Proteomes" id="UP000198597"/>
    </source>
</evidence>
<feature type="domain" description="Ferric oxidoreductase" evidence="6">
    <location>
        <begin position="67"/>
        <end position="180"/>
    </location>
</feature>
<feature type="transmembrane region" description="Helical" evidence="5">
    <location>
        <begin position="196"/>
        <end position="215"/>
    </location>
</feature>
<dbReference type="OrthoDB" id="3174396at2"/>
<keyword evidence="4 5" id="KW-0472">Membrane</keyword>
<dbReference type="GO" id="GO:0016020">
    <property type="term" value="C:membrane"/>
    <property type="evidence" value="ECO:0007669"/>
    <property type="project" value="UniProtKB-SubCell"/>
</dbReference>
<feature type="transmembrane region" description="Helical" evidence="5">
    <location>
        <begin position="171"/>
        <end position="189"/>
    </location>
</feature>
<comment type="subcellular location">
    <subcellularLocation>
        <location evidence="1">Membrane</location>
        <topology evidence="1">Multi-pass membrane protein</topology>
    </subcellularLocation>
</comment>
<keyword evidence="2 5" id="KW-0812">Transmembrane</keyword>
<evidence type="ECO:0000256" key="2">
    <source>
        <dbReference type="ARBA" id="ARBA00022692"/>
    </source>
</evidence>
<sequence length="223" mass="26131">MILIYSLILATILSLLFTTSIKKHYWFYYSLSAFIAISTTIYEILKITSNMELYGFISYIEKASIKGIFSISIFVLVMFAGALQSRWKITKKLLIIRGELAIIAAILLFPHGVIYLVRFIMKIIDQKLSAIYVAYVIFGIIGFIIMIPLFITSLKKVKSKMDWHQWNKLQRTSYLFYFITYVHILLILLSKKNIDWIKLITYTTIFTLYAILRLIKYKNTRQA</sequence>
<dbReference type="STRING" id="94869.SAMN04488529_102147"/>
<dbReference type="EMBL" id="FNJM01000002">
    <property type="protein sequence ID" value="SDP10740.1"/>
    <property type="molecule type" value="Genomic_DNA"/>
</dbReference>
<evidence type="ECO:0000256" key="5">
    <source>
        <dbReference type="SAM" id="Phobius"/>
    </source>
</evidence>